<dbReference type="AlphaFoldDB" id="A0A4S8L2G3"/>
<proteinExistence type="predicted"/>
<dbReference type="EMBL" id="ML179752">
    <property type="protein sequence ID" value="THU82168.1"/>
    <property type="molecule type" value="Genomic_DNA"/>
</dbReference>
<feature type="non-terminal residue" evidence="1">
    <location>
        <position position="442"/>
    </location>
</feature>
<gene>
    <name evidence="1" type="ORF">K435DRAFT_592436</name>
</gene>
<organism evidence="1 2">
    <name type="scientific">Dendrothele bispora (strain CBS 962.96)</name>
    <dbReference type="NCBI Taxonomy" id="1314807"/>
    <lineage>
        <taxon>Eukaryota</taxon>
        <taxon>Fungi</taxon>
        <taxon>Dikarya</taxon>
        <taxon>Basidiomycota</taxon>
        <taxon>Agaricomycotina</taxon>
        <taxon>Agaricomycetes</taxon>
        <taxon>Agaricomycetidae</taxon>
        <taxon>Agaricales</taxon>
        <taxon>Agaricales incertae sedis</taxon>
        <taxon>Dendrothele</taxon>
    </lineage>
</organism>
<feature type="non-terminal residue" evidence="1">
    <location>
        <position position="1"/>
    </location>
</feature>
<dbReference type="InterPro" id="IPR004242">
    <property type="entry name" value="Transposase_21"/>
</dbReference>
<dbReference type="PANTHER" id="PTHR46579">
    <property type="entry name" value="F5/8 TYPE C DOMAIN-CONTAINING PROTEIN-RELATED"/>
    <property type="match status" value="1"/>
</dbReference>
<dbReference type="PANTHER" id="PTHR46579:SF1">
    <property type="entry name" value="F5_8 TYPE C DOMAIN-CONTAINING PROTEIN"/>
    <property type="match status" value="1"/>
</dbReference>
<dbReference type="Pfam" id="PF02992">
    <property type="entry name" value="Transposase_21"/>
    <property type="match status" value="1"/>
</dbReference>
<keyword evidence="2" id="KW-1185">Reference proteome</keyword>
<sequence>FSIHLDFFNPHGVTQRGAHDSIGVISCANLALDPSIRYLPEYVFVAGIIPGPNEPSVDELDHFARPVIEQFAQAWRPGLHLSSTADPKSEESGAVVEAGILLSVNDLPAARKIAGLQGPMSGLICSICRMRGKNLIFNTDRSQWTRRDVEKLRHWANAYRNANTLAERKAIFDDHGVRWSSLWLLEYWDPTRMLVIDAMHCILEGIVHYHCRYVLRLFAAAPQLSADGFKHAYDHPWIPYDAEMAPSGCKLEEKHVPLVAKIQEALSHIIRTGTPETLAHVQHVIRETITPSWLNSVPKNYGEAKAGSIKADEWRTLSTVYLPIALITFWGDDDGSAPPEDNSEPGYLLKALDHTMALFQATSITCRYTMTTSRVLAVRDYLESWVKDLRTLFPHTRGVWRPNIHAAGHIYDFLLLLYGPVISWWCFPFERLIGALQKINTN</sequence>
<reference evidence="1 2" key="1">
    <citation type="journal article" date="2019" name="Nat. Ecol. Evol.">
        <title>Megaphylogeny resolves global patterns of mushroom evolution.</title>
        <authorList>
            <person name="Varga T."/>
            <person name="Krizsan K."/>
            <person name="Foldi C."/>
            <person name="Dima B."/>
            <person name="Sanchez-Garcia M."/>
            <person name="Sanchez-Ramirez S."/>
            <person name="Szollosi G.J."/>
            <person name="Szarkandi J.G."/>
            <person name="Papp V."/>
            <person name="Albert L."/>
            <person name="Andreopoulos W."/>
            <person name="Angelini C."/>
            <person name="Antonin V."/>
            <person name="Barry K.W."/>
            <person name="Bougher N.L."/>
            <person name="Buchanan P."/>
            <person name="Buyck B."/>
            <person name="Bense V."/>
            <person name="Catcheside P."/>
            <person name="Chovatia M."/>
            <person name="Cooper J."/>
            <person name="Damon W."/>
            <person name="Desjardin D."/>
            <person name="Finy P."/>
            <person name="Geml J."/>
            <person name="Haridas S."/>
            <person name="Hughes K."/>
            <person name="Justo A."/>
            <person name="Karasinski D."/>
            <person name="Kautmanova I."/>
            <person name="Kiss B."/>
            <person name="Kocsube S."/>
            <person name="Kotiranta H."/>
            <person name="LaButti K.M."/>
            <person name="Lechner B.E."/>
            <person name="Liimatainen K."/>
            <person name="Lipzen A."/>
            <person name="Lukacs Z."/>
            <person name="Mihaltcheva S."/>
            <person name="Morgado L.N."/>
            <person name="Niskanen T."/>
            <person name="Noordeloos M.E."/>
            <person name="Ohm R.A."/>
            <person name="Ortiz-Santana B."/>
            <person name="Ovrebo C."/>
            <person name="Racz N."/>
            <person name="Riley R."/>
            <person name="Savchenko A."/>
            <person name="Shiryaev A."/>
            <person name="Soop K."/>
            <person name="Spirin V."/>
            <person name="Szebenyi C."/>
            <person name="Tomsovsky M."/>
            <person name="Tulloss R.E."/>
            <person name="Uehling J."/>
            <person name="Grigoriev I.V."/>
            <person name="Vagvolgyi C."/>
            <person name="Papp T."/>
            <person name="Martin F.M."/>
            <person name="Miettinen O."/>
            <person name="Hibbett D.S."/>
            <person name="Nagy L.G."/>
        </authorList>
    </citation>
    <scope>NUCLEOTIDE SEQUENCE [LARGE SCALE GENOMIC DNA]</scope>
    <source>
        <strain evidence="1 2">CBS 962.96</strain>
    </source>
</reference>
<evidence type="ECO:0000313" key="2">
    <source>
        <dbReference type="Proteomes" id="UP000297245"/>
    </source>
</evidence>
<dbReference type="OrthoDB" id="3234349at2759"/>
<name>A0A4S8L2G3_DENBC</name>
<accession>A0A4S8L2G3</accession>
<dbReference type="Proteomes" id="UP000297245">
    <property type="component" value="Unassembled WGS sequence"/>
</dbReference>
<evidence type="ECO:0000313" key="1">
    <source>
        <dbReference type="EMBL" id="THU82168.1"/>
    </source>
</evidence>
<protein>
    <submittedName>
        <fullName evidence="1">Uncharacterized protein</fullName>
    </submittedName>
</protein>